<organism evidence="3 4">
    <name type="scientific">Channa striata</name>
    <name type="common">Snakehead murrel</name>
    <name type="synonym">Ophicephalus striatus</name>
    <dbReference type="NCBI Taxonomy" id="64152"/>
    <lineage>
        <taxon>Eukaryota</taxon>
        <taxon>Metazoa</taxon>
        <taxon>Chordata</taxon>
        <taxon>Craniata</taxon>
        <taxon>Vertebrata</taxon>
        <taxon>Euteleostomi</taxon>
        <taxon>Actinopterygii</taxon>
        <taxon>Neopterygii</taxon>
        <taxon>Teleostei</taxon>
        <taxon>Neoteleostei</taxon>
        <taxon>Acanthomorphata</taxon>
        <taxon>Anabantaria</taxon>
        <taxon>Anabantiformes</taxon>
        <taxon>Channoidei</taxon>
        <taxon>Channidae</taxon>
        <taxon>Channa</taxon>
    </lineage>
</organism>
<evidence type="ECO:0000313" key="4">
    <source>
        <dbReference type="Proteomes" id="UP001187415"/>
    </source>
</evidence>
<dbReference type="EMBL" id="JAUPFM010000010">
    <property type="protein sequence ID" value="KAK2839707.1"/>
    <property type="molecule type" value="Genomic_DNA"/>
</dbReference>
<feature type="region of interest" description="Disordered" evidence="2">
    <location>
        <begin position="75"/>
        <end position="101"/>
    </location>
</feature>
<proteinExistence type="predicted"/>
<feature type="coiled-coil region" evidence="1">
    <location>
        <begin position="5"/>
        <end position="46"/>
    </location>
</feature>
<evidence type="ECO:0000256" key="1">
    <source>
        <dbReference type="SAM" id="Coils"/>
    </source>
</evidence>
<feature type="compositionally biased region" description="Polar residues" evidence="2">
    <location>
        <begin position="79"/>
        <end position="94"/>
    </location>
</feature>
<comment type="caution">
    <text evidence="3">The sequence shown here is derived from an EMBL/GenBank/DDBJ whole genome shotgun (WGS) entry which is preliminary data.</text>
</comment>
<gene>
    <name evidence="3" type="ORF">Q5P01_013447</name>
</gene>
<feature type="coiled-coil region" evidence="1">
    <location>
        <begin position="106"/>
        <end position="133"/>
    </location>
</feature>
<keyword evidence="1" id="KW-0175">Coiled coil</keyword>
<evidence type="ECO:0000256" key="2">
    <source>
        <dbReference type="SAM" id="MobiDB-lite"/>
    </source>
</evidence>
<accession>A0AA88MMJ0</accession>
<keyword evidence="4" id="KW-1185">Reference proteome</keyword>
<reference evidence="3" key="1">
    <citation type="submission" date="2023-07" db="EMBL/GenBank/DDBJ databases">
        <title>Chromosome-level Genome Assembly of Striped Snakehead (Channa striata).</title>
        <authorList>
            <person name="Liu H."/>
        </authorList>
    </citation>
    <scope>NUCLEOTIDE SEQUENCE</scope>
    <source>
        <strain evidence="3">Gz</strain>
        <tissue evidence="3">Muscle</tissue>
    </source>
</reference>
<dbReference type="AlphaFoldDB" id="A0AA88MMJ0"/>
<name>A0AA88MMJ0_CHASR</name>
<dbReference type="Proteomes" id="UP001187415">
    <property type="component" value="Unassembled WGS sequence"/>
</dbReference>
<protein>
    <submittedName>
        <fullName evidence="3">Uncharacterized protein</fullName>
    </submittedName>
</protein>
<sequence length="143" mass="16416">MGNPMVNLQERIKELQHAIHENTRKLEAVQQQRLRVEEDIIQCTKETKKRVDMMMEKSEVVDVLQHLGHLLQDEKHLSEQLNGQASADRNQNSDLQEKIGRFTTKARNLSADIMEVKRRLAEAKARNVAAEALIHAPTSRSKT</sequence>
<evidence type="ECO:0000313" key="3">
    <source>
        <dbReference type="EMBL" id="KAK2839707.1"/>
    </source>
</evidence>